<protein>
    <recommendedName>
        <fullName evidence="3">PD-(D/E)XK nuclease family transposase</fullName>
    </recommendedName>
</protein>
<accession>A0A4E0QUM8</accession>
<gene>
    <name evidence="1" type="ORF">PN36_35410</name>
</gene>
<evidence type="ECO:0000313" key="1">
    <source>
        <dbReference type="EMBL" id="TGN99632.1"/>
    </source>
</evidence>
<sequence>QIEKAVDYPKLNKVIFIGVFDFKEFNNEHYLSRHMVLNCETLEQELRDIEFNFIELPKFTKKASELKTILDKWIYFIKHAEDLEVIPEHADTQALQTAYDVASRFHWTKQELEVMEYWEMRERADQDKRQA</sequence>
<organism evidence="1 2">
    <name type="scientific">Candidatus Thiomargarita nelsonii</name>
    <dbReference type="NCBI Taxonomy" id="1003181"/>
    <lineage>
        <taxon>Bacteria</taxon>
        <taxon>Pseudomonadati</taxon>
        <taxon>Pseudomonadota</taxon>
        <taxon>Gammaproteobacteria</taxon>
        <taxon>Thiotrichales</taxon>
        <taxon>Thiotrichaceae</taxon>
        <taxon>Thiomargarita</taxon>
    </lineage>
</organism>
<evidence type="ECO:0008006" key="3">
    <source>
        <dbReference type="Google" id="ProtNLM"/>
    </source>
</evidence>
<feature type="non-terminal residue" evidence="1">
    <location>
        <position position="131"/>
    </location>
</feature>
<keyword evidence="2" id="KW-1185">Reference proteome</keyword>
<feature type="non-terminal residue" evidence="1">
    <location>
        <position position="1"/>
    </location>
</feature>
<name>A0A4E0QUM8_9GAMM</name>
<dbReference type="EMBL" id="JSZA02000462">
    <property type="protein sequence ID" value="TGN99632.1"/>
    <property type="molecule type" value="Genomic_DNA"/>
</dbReference>
<dbReference type="Proteomes" id="UP000030428">
    <property type="component" value="Unassembled WGS sequence"/>
</dbReference>
<dbReference type="Pfam" id="PF12784">
    <property type="entry name" value="PDDEXK_2"/>
    <property type="match status" value="1"/>
</dbReference>
<dbReference type="AlphaFoldDB" id="A0A4E0QUM8"/>
<comment type="caution">
    <text evidence="1">The sequence shown here is derived from an EMBL/GenBank/DDBJ whole genome shotgun (WGS) entry which is preliminary data.</text>
</comment>
<reference evidence="1 2" key="1">
    <citation type="journal article" date="2016" name="Front. Microbiol.">
        <title>Single-Cell (Meta-)Genomics of a Dimorphic Candidatus Thiomargarita nelsonii Reveals Genomic Plasticity.</title>
        <authorList>
            <person name="Flood B.E."/>
            <person name="Fliss P."/>
            <person name="Jones D.S."/>
            <person name="Dick G.J."/>
            <person name="Jain S."/>
            <person name="Kaster A.K."/>
            <person name="Winkel M."/>
            <person name="Mussmann M."/>
            <person name="Bailey J."/>
        </authorList>
    </citation>
    <scope>NUCLEOTIDE SEQUENCE [LARGE SCALE GENOMIC DNA]</scope>
    <source>
        <strain evidence="1">Hydrate Ridge</strain>
    </source>
</reference>
<proteinExistence type="predicted"/>
<evidence type="ECO:0000313" key="2">
    <source>
        <dbReference type="Proteomes" id="UP000030428"/>
    </source>
</evidence>